<dbReference type="Proteomes" id="UP000030969">
    <property type="component" value="Unassembled WGS sequence"/>
</dbReference>
<feature type="non-terminal residue" evidence="1">
    <location>
        <position position="78"/>
    </location>
</feature>
<gene>
    <name evidence="1" type="ORF">OR61_16055</name>
</gene>
<protein>
    <submittedName>
        <fullName evidence="1">Uncharacterized protein</fullName>
    </submittedName>
</protein>
<accession>A0AAJ0N363</accession>
<proteinExistence type="predicted"/>
<comment type="caution">
    <text evidence="1">The sequence shown here is derived from an EMBL/GenBank/DDBJ whole genome shotgun (WGS) entry which is preliminary data.</text>
</comment>
<organism evidence="1 2">
    <name type="scientific">Xanthomonas vesicatoria</name>
    <dbReference type="NCBI Taxonomy" id="56460"/>
    <lineage>
        <taxon>Bacteria</taxon>
        <taxon>Pseudomonadati</taxon>
        <taxon>Pseudomonadota</taxon>
        <taxon>Gammaproteobacteria</taxon>
        <taxon>Lysobacterales</taxon>
        <taxon>Lysobacteraceae</taxon>
        <taxon>Xanthomonas</taxon>
    </lineage>
</organism>
<dbReference type="AlphaFoldDB" id="A0AAJ0N363"/>
<reference evidence="1 2" key="1">
    <citation type="submission" date="2014-11" db="EMBL/GenBank/DDBJ databases">
        <title>Draft Genome Sequences of Xanthomonas vesicatoria Strains from the Balkan Peninsula.</title>
        <authorList>
            <person name="Vancheva T."/>
            <person name="Lefeuvre P."/>
            <person name="Bogatzevska N."/>
            <person name="Moncheva P."/>
            <person name="Koebnik R."/>
        </authorList>
    </citation>
    <scope>NUCLEOTIDE SEQUENCE [LARGE SCALE GENOMIC DNA]</scope>
    <source>
        <strain evidence="1 2">53M</strain>
    </source>
</reference>
<name>A0AAJ0N363_9XANT</name>
<evidence type="ECO:0000313" key="1">
    <source>
        <dbReference type="EMBL" id="KHM92700.1"/>
    </source>
</evidence>
<evidence type="ECO:0000313" key="2">
    <source>
        <dbReference type="Proteomes" id="UP000030969"/>
    </source>
</evidence>
<dbReference type="EMBL" id="JSYJ01000106">
    <property type="protein sequence ID" value="KHM92700.1"/>
    <property type="molecule type" value="Genomic_DNA"/>
</dbReference>
<sequence length="78" mass="8156">MSRTLLPAALLPSQIPLNNDGTDLAVPPSLPFLHLWTGPEGASRLTRSQLPGFGSKSVGGGAAPQWLRPFPGEVLGIQ</sequence>